<evidence type="ECO:0000313" key="2">
    <source>
        <dbReference type="Proteomes" id="UP000322667"/>
    </source>
</evidence>
<protein>
    <submittedName>
        <fullName evidence="1">Uncharacterized protein</fullName>
    </submittedName>
</protein>
<sequence>MRNTIKLKNPFGFRPPILGGGFLDRPQCWKTEHQQTVVEACATW</sequence>
<dbReference type="EMBL" id="CM017620">
    <property type="protein sequence ID" value="TYI03945.1"/>
    <property type="molecule type" value="Genomic_DNA"/>
</dbReference>
<name>A0A5D2NLA6_GOSTO</name>
<gene>
    <name evidence="1" type="ORF">ES332_A11G378700v1</name>
</gene>
<accession>A0A5D2NLA6</accession>
<dbReference type="AlphaFoldDB" id="A0A5D2NLA6"/>
<evidence type="ECO:0000313" key="1">
    <source>
        <dbReference type="EMBL" id="TYI03945.1"/>
    </source>
</evidence>
<dbReference type="Proteomes" id="UP000322667">
    <property type="component" value="Chromosome A11"/>
</dbReference>
<reference evidence="1 2" key="1">
    <citation type="submission" date="2019-07" db="EMBL/GenBank/DDBJ databases">
        <title>WGS assembly of Gossypium tomentosum.</title>
        <authorList>
            <person name="Chen Z.J."/>
            <person name="Sreedasyam A."/>
            <person name="Ando A."/>
            <person name="Song Q."/>
            <person name="De L."/>
            <person name="Hulse-Kemp A."/>
            <person name="Ding M."/>
            <person name="Ye W."/>
            <person name="Kirkbride R."/>
            <person name="Jenkins J."/>
            <person name="Plott C."/>
            <person name="Lovell J."/>
            <person name="Lin Y.-M."/>
            <person name="Vaughn R."/>
            <person name="Liu B."/>
            <person name="Li W."/>
            <person name="Simpson S."/>
            <person name="Scheffler B."/>
            <person name="Saski C."/>
            <person name="Grover C."/>
            <person name="Hu G."/>
            <person name="Conover J."/>
            <person name="Carlson J."/>
            <person name="Shu S."/>
            <person name="Boston L."/>
            <person name="Williams M."/>
            <person name="Peterson D."/>
            <person name="Mcgee K."/>
            <person name="Jones D."/>
            <person name="Wendel J."/>
            <person name="Stelly D."/>
            <person name="Grimwood J."/>
            <person name="Schmutz J."/>
        </authorList>
    </citation>
    <scope>NUCLEOTIDE SEQUENCE [LARGE SCALE GENOMIC DNA]</scope>
    <source>
        <strain evidence="1">7179.01</strain>
    </source>
</reference>
<proteinExistence type="predicted"/>
<keyword evidence="2" id="KW-1185">Reference proteome</keyword>
<organism evidence="1 2">
    <name type="scientific">Gossypium tomentosum</name>
    <name type="common">Hawaiian cotton</name>
    <name type="synonym">Gossypium sandvicense</name>
    <dbReference type="NCBI Taxonomy" id="34277"/>
    <lineage>
        <taxon>Eukaryota</taxon>
        <taxon>Viridiplantae</taxon>
        <taxon>Streptophyta</taxon>
        <taxon>Embryophyta</taxon>
        <taxon>Tracheophyta</taxon>
        <taxon>Spermatophyta</taxon>
        <taxon>Magnoliopsida</taxon>
        <taxon>eudicotyledons</taxon>
        <taxon>Gunneridae</taxon>
        <taxon>Pentapetalae</taxon>
        <taxon>rosids</taxon>
        <taxon>malvids</taxon>
        <taxon>Malvales</taxon>
        <taxon>Malvaceae</taxon>
        <taxon>Malvoideae</taxon>
        <taxon>Gossypium</taxon>
    </lineage>
</organism>